<dbReference type="GO" id="GO:0005507">
    <property type="term" value="F:copper ion binding"/>
    <property type="evidence" value="ECO:0007669"/>
    <property type="project" value="TreeGrafter"/>
</dbReference>
<name>A0A1I7EZK0_9FLAO</name>
<feature type="domain" description="Heavy metal binding" evidence="13">
    <location>
        <begin position="4"/>
        <end position="24"/>
    </location>
</feature>
<dbReference type="SUPFAM" id="SSF56784">
    <property type="entry name" value="HAD-like"/>
    <property type="match status" value="1"/>
</dbReference>
<evidence type="ECO:0000256" key="3">
    <source>
        <dbReference type="ARBA" id="ARBA00022475"/>
    </source>
</evidence>
<feature type="domain" description="P-type ATPase A" evidence="12">
    <location>
        <begin position="218"/>
        <end position="317"/>
    </location>
</feature>
<dbReference type="SFLD" id="SFLDF00027">
    <property type="entry name" value="p-type_atpase"/>
    <property type="match status" value="1"/>
</dbReference>
<gene>
    <name evidence="14" type="ORF">SAMN05216480_101464</name>
</gene>
<dbReference type="SUPFAM" id="SSF81665">
    <property type="entry name" value="Calcium ATPase, transmembrane domain M"/>
    <property type="match status" value="1"/>
</dbReference>
<dbReference type="Gene3D" id="3.40.1110.10">
    <property type="entry name" value="Calcium-transporting ATPase, cytoplasmic domain N"/>
    <property type="match status" value="1"/>
</dbReference>
<dbReference type="PANTHER" id="PTHR43520">
    <property type="entry name" value="ATP7, ISOFORM B"/>
    <property type="match status" value="1"/>
</dbReference>
<dbReference type="InterPro" id="IPR008250">
    <property type="entry name" value="ATPase_P-typ_transduc_dom_A_sf"/>
</dbReference>
<dbReference type="SFLD" id="SFLDG00002">
    <property type="entry name" value="C1.7:_P-type_atpase_like"/>
    <property type="match status" value="1"/>
</dbReference>
<dbReference type="NCBIfam" id="TIGR01511">
    <property type="entry name" value="ATPase-IB1_Cu"/>
    <property type="match status" value="1"/>
</dbReference>
<protein>
    <submittedName>
        <fullName evidence="14">Cu2+-exporting ATPase</fullName>
    </submittedName>
</protein>
<dbReference type="NCBIfam" id="TIGR01525">
    <property type="entry name" value="ATPase-IB_hvy"/>
    <property type="match status" value="1"/>
</dbReference>
<dbReference type="Gene3D" id="3.40.50.1000">
    <property type="entry name" value="HAD superfamily/HAD-like"/>
    <property type="match status" value="1"/>
</dbReference>
<accession>A0A1I7EZK0</accession>
<dbReference type="InterPro" id="IPR044492">
    <property type="entry name" value="P_typ_ATPase_HD_dom"/>
</dbReference>
<dbReference type="GO" id="GO:0043682">
    <property type="term" value="F:P-type divalent copper transporter activity"/>
    <property type="evidence" value="ECO:0007669"/>
    <property type="project" value="TreeGrafter"/>
</dbReference>
<feature type="transmembrane region" description="Helical" evidence="11">
    <location>
        <begin position="109"/>
        <end position="130"/>
    </location>
</feature>
<comment type="similarity">
    <text evidence="2 11">Belongs to the cation transport ATPase (P-type) (TC 3.A.3) family. Type IB subfamily.</text>
</comment>
<dbReference type="EMBL" id="FPBK01000001">
    <property type="protein sequence ID" value="SFU29314.1"/>
    <property type="molecule type" value="Genomic_DNA"/>
</dbReference>
<dbReference type="GO" id="GO:0016887">
    <property type="term" value="F:ATP hydrolysis activity"/>
    <property type="evidence" value="ECO:0007669"/>
    <property type="project" value="InterPro"/>
</dbReference>
<feature type="transmembrane region" description="Helical" evidence="11">
    <location>
        <begin position="77"/>
        <end position="97"/>
    </location>
</feature>
<dbReference type="CDD" id="cd02094">
    <property type="entry name" value="P-type_ATPase_Cu-like"/>
    <property type="match status" value="1"/>
</dbReference>
<organism evidence="14 15">
    <name type="scientific">Pustulibacterium marinum</name>
    <dbReference type="NCBI Taxonomy" id="1224947"/>
    <lineage>
        <taxon>Bacteria</taxon>
        <taxon>Pseudomonadati</taxon>
        <taxon>Bacteroidota</taxon>
        <taxon>Flavobacteriia</taxon>
        <taxon>Flavobacteriales</taxon>
        <taxon>Flavobacteriaceae</taxon>
        <taxon>Pustulibacterium</taxon>
    </lineage>
</organism>
<evidence type="ECO:0000256" key="9">
    <source>
        <dbReference type="ARBA" id="ARBA00022989"/>
    </source>
</evidence>
<dbReference type="SFLD" id="SFLDS00003">
    <property type="entry name" value="Haloacid_Dehalogenase"/>
    <property type="match status" value="1"/>
</dbReference>
<dbReference type="PANTHER" id="PTHR43520:SF8">
    <property type="entry name" value="P-TYPE CU(+) TRANSPORTER"/>
    <property type="match status" value="1"/>
</dbReference>
<dbReference type="Proteomes" id="UP000199138">
    <property type="component" value="Unassembled WGS sequence"/>
</dbReference>
<dbReference type="PRINTS" id="PR00119">
    <property type="entry name" value="CATATPASE"/>
</dbReference>
<dbReference type="InterPro" id="IPR023298">
    <property type="entry name" value="ATPase_P-typ_TM_dom_sf"/>
</dbReference>
<evidence type="ECO:0000256" key="1">
    <source>
        <dbReference type="ARBA" id="ARBA00004651"/>
    </source>
</evidence>
<dbReference type="SUPFAM" id="SSF81653">
    <property type="entry name" value="Calcium ATPase, transduction domain A"/>
    <property type="match status" value="1"/>
</dbReference>
<evidence type="ECO:0000313" key="15">
    <source>
        <dbReference type="Proteomes" id="UP000199138"/>
    </source>
</evidence>
<dbReference type="InterPro" id="IPR045800">
    <property type="entry name" value="HMBD"/>
</dbReference>
<keyword evidence="5 11" id="KW-0479">Metal-binding</keyword>
<dbReference type="InterPro" id="IPR018303">
    <property type="entry name" value="ATPase_P-typ_P_site"/>
</dbReference>
<reference evidence="14 15" key="1">
    <citation type="submission" date="2016-10" db="EMBL/GenBank/DDBJ databases">
        <authorList>
            <person name="de Groot N.N."/>
        </authorList>
    </citation>
    <scope>NUCLEOTIDE SEQUENCE [LARGE SCALE GENOMIC DNA]</scope>
    <source>
        <strain evidence="14 15">CGMCC 1.12333</strain>
    </source>
</reference>
<feature type="transmembrane region" description="Helical" evidence="11">
    <location>
        <begin position="680"/>
        <end position="702"/>
    </location>
</feature>
<keyword evidence="8" id="KW-1278">Translocase</keyword>
<feature type="transmembrane region" description="Helical" evidence="11">
    <location>
        <begin position="180"/>
        <end position="200"/>
    </location>
</feature>
<dbReference type="InterPro" id="IPR023214">
    <property type="entry name" value="HAD_sf"/>
</dbReference>
<feature type="transmembrane region" description="Helical" evidence="11">
    <location>
        <begin position="142"/>
        <end position="165"/>
    </location>
</feature>
<evidence type="ECO:0000313" key="14">
    <source>
        <dbReference type="EMBL" id="SFU29314.1"/>
    </source>
</evidence>
<feature type="transmembrane region" description="Helical" evidence="11">
    <location>
        <begin position="334"/>
        <end position="356"/>
    </location>
</feature>
<dbReference type="FunFam" id="2.70.150.10:FF:000020">
    <property type="entry name" value="Copper-exporting P-type ATPase A"/>
    <property type="match status" value="1"/>
</dbReference>
<evidence type="ECO:0000256" key="4">
    <source>
        <dbReference type="ARBA" id="ARBA00022692"/>
    </source>
</evidence>
<dbReference type="STRING" id="1224947.SAMN05216480_101464"/>
<evidence type="ECO:0000259" key="12">
    <source>
        <dbReference type="Pfam" id="PF00122"/>
    </source>
</evidence>
<dbReference type="PROSITE" id="PS00154">
    <property type="entry name" value="ATPASE_E1_E2"/>
    <property type="match status" value="1"/>
</dbReference>
<dbReference type="Pfam" id="PF00122">
    <property type="entry name" value="E1-E2_ATPase"/>
    <property type="match status" value="1"/>
</dbReference>
<dbReference type="InterPro" id="IPR027256">
    <property type="entry name" value="P-typ_ATPase_IB"/>
</dbReference>
<evidence type="ECO:0000259" key="13">
    <source>
        <dbReference type="Pfam" id="PF19335"/>
    </source>
</evidence>
<dbReference type="Gene3D" id="2.70.150.10">
    <property type="entry name" value="Calcium-transporting ATPase, cytoplasmic transduction domain A"/>
    <property type="match status" value="1"/>
</dbReference>
<keyword evidence="10 11" id="KW-0472">Membrane</keyword>
<comment type="subcellular location">
    <subcellularLocation>
        <location evidence="1">Cell membrane</location>
        <topology evidence="1">Multi-pass membrane protein</topology>
    </subcellularLocation>
</comment>
<dbReference type="InterPro" id="IPR023299">
    <property type="entry name" value="ATPase_P-typ_cyto_dom_N"/>
</dbReference>
<dbReference type="InterPro" id="IPR001757">
    <property type="entry name" value="P_typ_ATPase"/>
</dbReference>
<evidence type="ECO:0000256" key="11">
    <source>
        <dbReference type="RuleBase" id="RU362081"/>
    </source>
</evidence>
<keyword evidence="4 11" id="KW-0812">Transmembrane</keyword>
<keyword evidence="6 11" id="KW-0547">Nucleotide-binding</keyword>
<feature type="domain" description="Heavy metal binding" evidence="13">
    <location>
        <begin position="34"/>
        <end position="60"/>
    </location>
</feature>
<evidence type="ECO:0000256" key="2">
    <source>
        <dbReference type="ARBA" id="ARBA00006024"/>
    </source>
</evidence>
<evidence type="ECO:0000256" key="10">
    <source>
        <dbReference type="ARBA" id="ARBA00023136"/>
    </source>
</evidence>
<keyword evidence="7 11" id="KW-0067">ATP-binding</keyword>
<dbReference type="Pfam" id="PF19335">
    <property type="entry name" value="HMBD"/>
    <property type="match status" value="2"/>
</dbReference>
<evidence type="ECO:0000256" key="8">
    <source>
        <dbReference type="ARBA" id="ARBA00022967"/>
    </source>
</evidence>
<dbReference type="AlphaFoldDB" id="A0A1I7EZK0"/>
<evidence type="ECO:0000256" key="5">
    <source>
        <dbReference type="ARBA" id="ARBA00022723"/>
    </source>
</evidence>
<dbReference type="Pfam" id="PF00702">
    <property type="entry name" value="Hydrolase"/>
    <property type="match status" value="1"/>
</dbReference>
<dbReference type="GO" id="GO:0055070">
    <property type="term" value="P:copper ion homeostasis"/>
    <property type="evidence" value="ECO:0007669"/>
    <property type="project" value="TreeGrafter"/>
</dbReference>
<dbReference type="NCBIfam" id="TIGR01494">
    <property type="entry name" value="ATPase_P-type"/>
    <property type="match status" value="1"/>
</dbReference>
<dbReference type="InterPro" id="IPR036412">
    <property type="entry name" value="HAD-like_sf"/>
</dbReference>
<keyword evidence="3 11" id="KW-1003">Cell membrane</keyword>
<proteinExistence type="inferred from homology"/>
<dbReference type="GO" id="GO:0005886">
    <property type="term" value="C:plasma membrane"/>
    <property type="evidence" value="ECO:0007669"/>
    <property type="project" value="UniProtKB-SubCell"/>
</dbReference>
<sequence>MFCEGDKTYDEPGDCPVCGMDLVEQPQQQSATTYTCPMHPEVEEEEPGSCPICGMDLVAKEPESSESKSYKKLLKKFKIAVAFTLPVFIISMSGMLPNNPLYNVMPLKYWNWVEFALSLPVVFWATWMFFERAWRSIKTWNLNMFTLIGIGAGASFMFSVIALLFPDVFPQQFKTENGTMHMYFEATVVILTLVLLGQLMEARAHTKTNSAIKELMKLAPSKAIRIVNGEEEVIAIEKIQQGDVLKVKPGEKIPVDGKIQKGNAFIDESAITGEPVPVEKNADDKVNSGTINGKTSFTMIAEQVGNDTLLSQIITMVNNASRSRAPIQKLADKISAYFVPTVVGVSILTFVAWYFFGPQPALVYGFVNAIAVLIIACPCALGLATPMSVMVGVGKGASSGVLIKNAESLELLDKIDTVIVDKTGTLTEGKPAVEKVVSLHENYSENDLISLIASLNSHSEHPLATATIQYVKDKNAKIDEVEDFESVTGKGVKGLVDGKSIGLGNEALLNSENIQLSSENKAQIQTYQKEGKTVSVAFQEKGIIGFVVISDPIKATSQAAVKALQEDGIEVIMLTGDNELTAKAVAKELGLSNFKAQCLPEDKLKEVERLQQQGKKVAVAGDGINDAPALAKADVGIAMGTGTDVAIESAGLTLVKGDLQGIVKAVKLGEKTMKNIKQNLFFALIYNTIGVPVAAGILYPFFGLLLSPMIAALAMSFSSVSVISNALRLRTVKL</sequence>
<dbReference type="PRINTS" id="PR00943">
    <property type="entry name" value="CUATPASE"/>
</dbReference>
<dbReference type="GO" id="GO:0005524">
    <property type="term" value="F:ATP binding"/>
    <property type="evidence" value="ECO:0007669"/>
    <property type="project" value="UniProtKB-UniRule"/>
</dbReference>
<feature type="transmembrane region" description="Helical" evidence="11">
    <location>
        <begin position="362"/>
        <end position="385"/>
    </location>
</feature>
<evidence type="ECO:0000256" key="7">
    <source>
        <dbReference type="ARBA" id="ARBA00022840"/>
    </source>
</evidence>
<dbReference type="InterPro" id="IPR059000">
    <property type="entry name" value="ATPase_P-type_domA"/>
</dbReference>
<keyword evidence="9 11" id="KW-1133">Transmembrane helix</keyword>
<keyword evidence="15" id="KW-1185">Reference proteome</keyword>
<evidence type="ECO:0000256" key="6">
    <source>
        <dbReference type="ARBA" id="ARBA00022741"/>
    </source>
</evidence>
<dbReference type="GO" id="GO:0060003">
    <property type="term" value="P:copper ion export"/>
    <property type="evidence" value="ECO:0007669"/>
    <property type="project" value="UniProtKB-ARBA"/>
</dbReference>
<feature type="transmembrane region" description="Helical" evidence="11">
    <location>
        <begin position="708"/>
        <end position="727"/>
    </location>
</feature>